<dbReference type="InterPro" id="IPR024975">
    <property type="entry name" value="NOV_C"/>
</dbReference>
<feature type="region of interest" description="Disordered" evidence="2">
    <location>
        <begin position="2375"/>
        <end position="2403"/>
    </location>
</feature>
<evidence type="ECO:0000256" key="2">
    <source>
        <dbReference type="SAM" id="MobiDB-lite"/>
    </source>
</evidence>
<dbReference type="Proteomes" id="UP001195914">
    <property type="component" value="Unassembled WGS sequence"/>
</dbReference>
<dbReference type="NCBIfam" id="NF047352">
    <property type="entry name" value="P_loop_sacsin"/>
    <property type="match status" value="1"/>
</dbReference>
<keyword evidence="1" id="KW-0862">Zinc</keyword>
<reference evidence="4" key="2">
    <citation type="submission" date="2021-05" db="EMBL/GenBank/DDBJ databases">
        <authorList>
            <person name="Pain A."/>
        </authorList>
    </citation>
    <scope>NUCLEOTIDE SEQUENCE</scope>
    <source>
        <strain evidence="4">1802A</strain>
    </source>
</reference>
<dbReference type="InterPro" id="IPR007527">
    <property type="entry name" value="Znf_SWIM"/>
</dbReference>
<feature type="compositionally biased region" description="Low complexity" evidence="2">
    <location>
        <begin position="33"/>
        <end position="47"/>
    </location>
</feature>
<keyword evidence="1" id="KW-0863">Zinc-finger</keyword>
<organism evidence="4 5">
    <name type="scientific">Babesia divergens</name>
    <dbReference type="NCBI Taxonomy" id="32595"/>
    <lineage>
        <taxon>Eukaryota</taxon>
        <taxon>Sar</taxon>
        <taxon>Alveolata</taxon>
        <taxon>Apicomplexa</taxon>
        <taxon>Aconoidasida</taxon>
        <taxon>Piroplasmida</taxon>
        <taxon>Babesiidae</taxon>
        <taxon>Babesia</taxon>
    </lineage>
</organism>
<dbReference type="InterPro" id="IPR036890">
    <property type="entry name" value="HATPase_C_sf"/>
</dbReference>
<dbReference type="EMBL" id="JAHBMH010000024">
    <property type="protein sequence ID" value="KAK1938393.1"/>
    <property type="molecule type" value="Genomic_DNA"/>
</dbReference>
<reference evidence="4" key="1">
    <citation type="journal article" date="2014" name="Nucleic Acids Res.">
        <title>The evolutionary dynamics of variant antigen genes in Babesia reveal a history of genomic innovation underlying host-parasite interaction.</title>
        <authorList>
            <person name="Jackson A.P."/>
            <person name="Otto T.D."/>
            <person name="Darby A."/>
            <person name="Ramaprasad A."/>
            <person name="Xia D."/>
            <person name="Echaide I.E."/>
            <person name="Farber M."/>
            <person name="Gahlot S."/>
            <person name="Gamble J."/>
            <person name="Gupta D."/>
            <person name="Gupta Y."/>
            <person name="Jackson L."/>
            <person name="Malandrin L."/>
            <person name="Malas T.B."/>
            <person name="Moussa E."/>
            <person name="Nair M."/>
            <person name="Reid A.J."/>
            <person name="Sanders M."/>
            <person name="Sharma J."/>
            <person name="Tracey A."/>
            <person name="Quail M.A."/>
            <person name="Weir W."/>
            <person name="Wastling J.M."/>
            <person name="Hall N."/>
            <person name="Willadsen P."/>
            <person name="Lingelbach K."/>
            <person name="Shiels B."/>
            <person name="Tait A."/>
            <person name="Berriman M."/>
            <person name="Allred D.R."/>
            <person name="Pain A."/>
        </authorList>
    </citation>
    <scope>NUCLEOTIDE SEQUENCE</scope>
    <source>
        <strain evidence="4">1802A</strain>
    </source>
</reference>
<dbReference type="Pfam" id="PF25794">
    <property type="entry name" value="SACS"/>
    <property type="match status" value="1"/>
</dbReference>
<dbReference type="PANTHER" id="PTHR32387">
    <property type="entry name" value="WU:FJ29H11"/>
    <property type="match status" value="1"/>
</dbReference>
<evidence type="ECO:0000313" key="4">
    <source>
        <dbReference type="EMBL" id="KAK1938393.1"/>
    </source>
</evidence>
<dbReference type="GO" id="GO:0008270">
    <property type="term" value="F:zinc ion binding"/>
    <property type="evidence" value="ECO:0007669"/>
    <property type="project" value="UniProtKB-KW"/>
</dbReference>
<feature type="compositionally biased region" description="Basic and acidic residues" evidence="2">
    <location>
        <begin position="2384"/>
        <end position="2395"/>
    </location>
</feature>
<comment type="caution">
    <text evidence="4">The sequence shown here is derived from an EMBL/GenBank/DDBJ whole genome shotgun (WGS) entry which is preliminary data.</text>
</comment>
<feature type="compositionally biased region" description="Basic and acidic residues" evidence="2">
    <location>
        <begin position="707"/>
        <end position="718"/>
    </location>
</feature>
<feature type="compositionally biased region" description="Polar residues" evidence="2">
    <location>
        <begin position="1"/>
        <end position="10"/>
    </location>
</feature>
<evidence type="ECO:0000259" key="3">
    <source>
        <dbReference type="PROSITE" id="PS50966"/>
    </source>
</evidence>
<dbReference type="Pfam" id="PF13020">
    <property type="entry name" value="NOV_C"/>
    <property type="match status" value="1"/>
</dbReference>
<proteinExistence type="predicted"/>
<dbReference type="InterPro" id="IPR052957">
    <property type="entry name" value="Auxin_embryo_med"/>
</dbReference>
<accession>A0AAD9LIX7</accession>
<protein>
    <recommendedName>
        <fullName evidence="3">SWIM-type domain-containing protein</fullName>
    </recommendedName>
</protein>
<dbReference type="PROSITE" id="PS50966">
    <property type="entry name" value="ZF_SWIM"/>
    <property type="match status" value="1"/>
</dbReference>
<keyword evidence="1" id="KW-0479">Metal-binding</keyword>
<dbReference type="InterPro" id="IPR058210">
    <property type="entry name" value="SACS/Nov_dom"/>
</dbReference>
<dbReference type="SUPFAM" id="SSF55874">
    <property type="entry name" value="ATPase domain of HSP90 chaperone/DNA topoisomerase II/histidine kinase"/>
    <property type="match status" value="1"/>
</dbReference>
<feature type="region of interest" description="Disordered" evidence="2">
    <location>
        <begin position="1"/>
        <end position="61"/>
    </location>
</feature>
<evidence type="ECO:0000313" key="5">
    <source>
        <dbReference type="Proteomes" id="UP001195914"/>
    </source>
</evidence>
<dbReference type="Gene3D" id="3.30.565.10">
    <property type="entry name" value="Histidine kinase-like ATPase, C-terminal domain"/>
    <property type="match status" value="1"/>
</dbReference>
<evidence type="ECO:0000256" key="1">
    <source>
        <dbReference type="PROSITE-ProRule" id="PRU00325"/>
    </source>
</evidence>
<feature type="domain" description="SWIM-type" evidence="3">
    <location>
        <begin position="162"/>
        <end position="191"/>
    </location>
</feature>
<sequence length="2742" mass="311458">MQCDSAQLSPTGDPPSRSKGKKAHTKETPSSEGVAGTTAAIKGGAKVNSDAKGTDKISKKMPVGSKEVAAVNVGHKNDTKPKKSWPASFPLPLTMYWTKDKEVADYKAMKEEEEGNYWIDYLKRDVAFRKAVDITNIVAADLSPSHLDSTIQMVYSYTEHRRNVDMLLFKCDCPNTNDMCSHIMAAAMRKQHQREKIIKLVTMVEMKKQIRAYMKKHKLATLGISDIATICRSFNKLDKEEDALQILLQIVAGIIYRSMQATKMYSTHAKMLQEFMDHDVTIVPDYALRNINAMVKRAFAILDRLSMAVLAEEMSVVADDTNATLGLHCDTYEYDLYYGYSFIKVRVEKLVRSLVRTFNPRRLALDKPEFCNFMWTLAKTVLEKDLGIINFSESDNHHLSTIVGECYAPKYSVKYDPLIMDGYAVGFDYRDVPHTEREEWRINNEQYYAMHKTLTKQILNVPYMEDVSKHTFWDAQYCKIFGSITYFLESPDLKLHEKFTFITVDKGTIIKVPSTNAFPDPIDVIPHIMEAVIRGDARSFTAHGITLLAMIKAIELLPPWPWNSIAELLFDENSTNGTDFVAECINLLPDLLLLPFFQAYFRKTYVLTKECMEKIAIYMHESIIKGRMTEFIYAKMLKLGSFYDIPVKKIWRKARGEVDKAARQMKMAKMAAEAANHDADAATQTHTNEDESSSQTKNVDETAEQTKPLDERVEKPAVEGDPSCPENKDQPAKPDATVAEASTEQTKNVPINVNIRAVAQPHQPSEVSKPTQSSRGNLKETIWAATEAHAIKRGKALIDDIRRTEFGVGIIQDGLNKTAQQRAADTEIQQVMEKQSQRLARSIKRLSEDLYNTRIHLQLELLQNADDNEYDCKSPEIIFLLDPEAIVVMNNECGFKEKDVRSLCDIGTSTKLDNSERKIGKFGIGFKSVFLVTQSPHIFSNGYHFMFSSDPGMKNNTPYIMPHWVDITSCGNPFGYVRSRLSLVGRNAFVQLASRLMKTHGGLPKTILYLPLKQDLKSGGWHQYYSEFQGIGHLHLAFLRRLTAITFVDVSKNSTTTLKRETVKTEHFYIEMRRLKQLKLAGRDTSGPKVLFKDANLRCEQVALVTHKNADGMVDDSELHTFIMHYRFDLDDTEAASIVATRNEGKDCLVTVGIPIHTKETKWSTFDIYNVLPVAQYGLPFLVNGDFVISTSRQSIIDHDPWNKILARKAGEAFSIMTTIIAKKFRDINNLYLSAIRAIPEAYSGKGCFESCCEEIHKMLREMQWVAVNHPEKALQVPSKAFLPLEKTILPTKRNHQDVMCAMLPPKLLNDYCDMGYASEEVEEPTIRDTMLDLGVEILTPAFILKVFQQLRRKVDLSVPLAAQPEAIRCFFNNIGALLCVIERVASLHEVDDIRRSMLLVNTQDMLMTIGDAVMFIRDDVGLDLVKVDVIVDPKLFKNPWEIEGYTHRVANVLELMGCIELSESNLLNTLVINQIRLLTQNKKKLNHEEIVEQSRALIHILARNCDKLDSLSKQERHIVAHMPIVLENGEITHLTAENIKFCPHGDLAASILGMDLKMSVYFSMVRRFFSEAGLKVRYISQEYLKGVVSDTSPETSAVKLRDLRALFNDFGIYTFMQYLYIEEEIDGRGNYELPRLSPTWDEAIKRCRNDRKLDLGRLGMLGCKKVLRDWAGTEFSVIAEAISSFYNVHKAETKPTNKQKGIQHRKATCTSSCGHDNLGLESMVQYSKEERAKRIEKGYNLAILMYRLIDQDLMLYPQLLAATLDPQGNPQVLGKSLFYYQLRNIPWLPYKQAVFTETENGTGGITWQPVAPVSVEDYVAYPSILFFKRDAVVTNIHLQPQEAPPTLDVLEYLCMEINKQAEGTKAPTEKTPTFPVAADIFSLPSVERFKRCFARETFMKALKCDVGVLRKLIGSMYADIHSKSQENVHVVSKIRVDFAYKQLIVVFPAQHGTLEVPMTYRSTDPRLAIHQSIVKLDAPCTLEEIYADEFPQLEEFWHSLGVSEFASTEETLRILEKAEACTTTEDMEQVFACVMHLYNTMDNASFLSTVWDRRCIPTTTQHKYMFAFENHSEWDMNTPKVRRVVAPSNGLVALKSAEAAKMVKCLPSQENKGAYMVMRPLQTKQGTGVERYMEKYMRSVGITKHQLWARILSLLQVSDLSDHISLVPVVSPLTEIRQWPLGKYVLCMLLPYVHHYLKHRLGNDYNRYCKRLSQILGRLNICCLFDEVTAEYRYMHGKEEVTSLQISAETLVHCDNGRALRLYIAVEDLPEDLDTECDVVATAQRLVEDKRLTELSCSFFTNLAKIMLVDPDAEPLQINRQFIKSTDEESFLAGFMRTVYEMIRLQSKDTVDLFVRSYNSGYIPDCICTAIEDDPTAPAEAGDTPKAEGDKGDAQEEETQEESAGYILPLVEGYGAHMPTGVKCKSNVMDPLVYMLLMNETKLHFHPLQMERFVAAFSITNKAACPDASEQDEELRASLDTEAVAPSVHGTAGALLFKRLDDQMAKATKRPDDVYERSLLELKMPTPATVKERPAGANTNELEYSDMFTLYRDGKLEFKATKVPLPCMRIRKDNSFEIDSTCAVVEYIDPEKYVSAKNINKKLADRAYLHGHLDHGRNYVVGLLGEKYVYTVLQELLKPEIARKEIKVTWHNEELEKGLAYDISITASGGEKVYIEVKSSVSSKRPDFRISHNQWVFAQQEQQSYEIFRLSGVGQHNTTLVRMMNPFRMWKDGILNVSLSL</sequence>
<name>A0AAD9LIX7_BABDI</name>
<gene>
    <name evidence="4" type="ORF">X943_000873</name>
</gene>
<feature type="compositionally biased region" description="Polar residues" evidence="2">
    <location>
        <begin position="740"/>
        <end position="751"/>
    </location>
</feature>
<feature type="region of interest" description="Disordered" evidence="2">
    <location>
        <begin position="670"/>
        <end position="751"/>
    </location>
</feature>
<dbReference type="PANTHER" id="PTHR32387:SF0">
    <property type="entry name" value="PROTEIN NO VEIN"/>
    <property type="match status" value="1"/>
</dbReference>
<keyword evidence="5" id="KW-1185">Reference proteome</keyword>